<dbReference type="EMBL" id="VOHM01000036">
    <property type="protein sequence ID" value="TWT18257.1"/>
    <property type="molecule type" value="Genomic_DNA"/>
</dbReference>
<dbReference type="GO" id="GO:0046464">
    <property type="term" value="P:acylglycerol catabolic process"/>
    <property type="evidence" value="ECO:0007669"/>
    <property type="project" value="TreeGrafter"/>
</dbReference>
<evidence type="ECO:0000313" key="3">
    <source>
        <dbReference type="Proteomes" id="UP000320791"/>
    </source>
</evidence>
<dbReference type="Gene3D" id="3.40.50.1820">
    <property type="entry name" value="alpha/beta hydrolase"/>
    <property type="match status" value="1"/>
</dbReference>
<protein>
    <submittedName>
        <fullName evidence="2">Alpha/beta hydrolase</fullName>
    </submittedName>
</protein>
<dbReference type="PANTHER" id="PTHR43798">
    <property type="entry name" value="MONOACYLGLYCEROL LIPASE"/>
    <property type="match status" value="1"/>
</dbReference>
<reference evidence="2 3" key="1">
    <citation type="submission" date="2019-08" db="EMBL/GenBank/DDBJ databases">
        <authorList>
            <person name="Lei W."/>
        </authorList>
    </citation>
    <scope>NUCLEOTIDE SEQUENCE [LARGE SCALE GENOMIC DNA]</scope>
    <source>
        <strain evidence="2 3">CCUG 58627</strain>
    </source>
</reference>
<dbReference type="InterPro" id="IPR029058">
    <property type="entry name" value="AB_hydrolase_fold"/>
</dbReference>
<dbReference type="InterPro" id="IPR050266">
    <property type="entry name" value="AB_hydrolase_sf"/>
</dbReference>
<dbReference type="Pfam" id="PF00561">
    <property type="entry name" value="Abhydrolase_1"/>
    <property type="match status" value="1"/>
</dbReference>
<dbReference type="SUPFAM" id="SSF53474">
    <property type="entry name" value="alpha/beta-Hydrolases"/>
    <property type="match status" value="1"/>
</dbReference>
<sequence>MTFSEQPIKYLETPAGRIAFRESQGPASDQPPLLLLTHLAATLDNWDPYLIDLLAQTRSVVTLDYAGTGASGGIAASSIADMAAGVAEFIKHSKLGPVDVLGMSMGGFVAQKLALDYPQLVHRLILVGTGPAGGRGITKVPLVTFWAMLRGFATRKDPRNYLFFPKSARDGMRGYFERQQTYTHPGKAIRPRDFIKQLKAVSAWGRKRPDNLADIPHPTLVINGDKDIMVPTNPNTFELAQCIPNATSARLYKNTGHAPLFQHPERFTKDVKNFLR</sequence>
<comment type="caution">
    <text evidence="2">The sequence shown here is derived from an EMBL/GenBank/DDBJ whole genome shotgun (WGS) entry which is preliminary data.</text>
</comment>
<evidence type="ECO:0000313" key="2">
    <source>
        <dbReference type="EMBL" id="TWT18257.1"/>
    </source>
</evidence>
<name>A0A5C5TX93_9CORY</name>
<dbReference type="OrthoDB" id="4944883at2"/>
<dbReference type="RefSeq" id="WP_146325582.1">
    <property type="nucleotide sequence ID" value="NZ_BAABLR010000019.1"/>
</dbReference>
<keyword evidence="2" id="KW-0378">Hydrolase</keyword>
<dbReference type="GO" id="GO:0016020">
    <property type="term" value="C:membrane"/>
    <property type="evidence" value="ECO:0007669"/>
    <property type="project" value="TreeGrafter"/>
</dbReference>
<dbReference type="AlphaFoldDB" id="A0A5C5TX93"/>
<feature type="domain" description="AB hydrolase-1" evidence="1">
    <location>
        <begin position="31"/>
        <end position="264"/>
    </location>
</feature>
<keyword evidence="3" id="KW-1185">Reference proteome</keyword>
<dbReference type="Proteomes" id="UP000320791">
    <property type="component" value="Unassembled WGS sequence"/>
</dbReference>
<gene>
    <name evidence="2" type="ORF">FRX94_11990</name>
</gene>
<dbReference type="GO" id="GO:0047372">
    <property type="term" value="F:monoacylglycerol lipase activity"/>
    <property type="evidence" value="ECO:0007669"/>
    <property type="project" value="TreeGrafter"/>
</dbReference>
<proteinExistence type="predicted"/>
<accession>A0A5C5TX93</accession>
<dbReference type="InterPro" id="IPR000073">
    <property type="entry name" value="AB_hydrolase_1"/>
</dbReference>
<evidence type="ECO:0000259" key="1">
    <source>
        <dbReference type="Pfam" id="PF00561"/>
    </source>
</evidence>
<organism evidence="2 3">
    <name type="scientific">Corynebacterium canis</name>
    <dbReference type="NCBI Taxonomy" id="679663"/>
    <lineage>
        <taxon>Bacteria</taxon>
        <taxon>Bacillati</taxon>
        <taxon>Actinomycetota</taxon>
        <taxon>Actinomycetes</taxon>
        <taxon>Mycobacteriales</taxon>
        <taxon>Corynebacteriaceae</taxon>
        <taxon>Corynebacterium</taxon>
    </lineage>
</organism>
<dbReference type="PANTHER" id="PTHR43798:SF5">
    <property type="entry name" value="MONOACYLGLYCEROL LIPASE ABHD6"/>
    <property type="match status" value="1"/>
</dbReference>
<dbReference type="PRINTS" id="PR00111">
    <property type="entry name" value="ABHYDROLASE"/>
</dbReference>